<sequence>MAKSLVGASAEREDLEAEPMKSSLEAEITEDQSRMAREGGSGGSRRRPRRVGDRRIGRKVRRGSELLLRLDETRRDGD</sequence>
<evidence type="ECO:0000313" key="4">
    <source>
        <dbReference type="Proteomes" id="UP000197138"/>
    </source>
</evidence>
<dbReference type="Proteomes" id="UP000197138">
    <property type="component" value="Unassembled WGS sequence"/>
</dbReference>
<evidence type="ECO:0000313" key="3">
    <source>
        <dbReference type="EMBL" id="PKI03809.1"/>
    </source>
</evidence>
<gene>
    <name evidence="2" type="ORF">CDL15_Pgr011453</name>
    <name evidence="3" type="ORF">CRG98_049631</name>
</gene>
<organism evidence="2 4">
    <name type="scientific">Punica granatum</name>
    <name type="common">Pomegranate</name>
    <dbReference type="NCBI Taxonomy" id="22663"/>
    <lineage>
        <taxon>Eukaryota</taxon>
        <taxon>Viridiplantae</taxon>
        <taxon>Streptophyta</taxon>
        <taxon>Embryophyta</taxon>
        <taxon>Tracheophyta</taxon>
        <taxon>Spermatophyta</taxon>
        <taxon>Magnoliopsida</taxon>
        <taxon>eudicotyledons</taxon>
        <taxon>Gunneridae</taxon>
        <taxon>Pentapetalae</taxon>
        <taxon>rosids</taxon>
        <taxon>malvids</taxon>
        <taxon>Myrtales</taxon>
        <taxon>Lythraceae</taxon>
        <taxon>Punica</taxon>
    </lineage>
</organism>
<evidence type="ECO:0000256" key="1">
    <source>
        <dbReference type="SAM" id="MobiDB-lite"/>
    </source>
</evidence>
<name>A0A218WEQ1_PUNGR</name>
<feature type="region of interest" description="Disordered" evidence="1">
    <location>
        <begin position="1"/>
        <end position="58"/>
    </location>
</feature>
<dbReference type="EMBL" id="PGOL01041533">
    <property type="protein sequence ID" value="PKI03809.1"/>
    <property type="molecule type" value="Genomic_DNA"/>
</dbReference>
<reference evidence="4" key="1">
    <citation type="journal article" date="2017" name="Plant J.">
        <title>The pomegranate (Punica granatum L.) genome and the genomics of punicalagin biosynthesis.</title>
        <authorList>
            <person name="Qin G."/>
            <person name="Xu C."/>
            <person name="Ming R."/>
            <person name="Tang H."/>
            <person name="Guyot R."/>
            <person name="Kramer E.M."/>
            <person name="Hu Y."/>
            <person name="Yi X."/>
            <person name="Qi Y."/>
            <person name="Xu X."/>
            <person name="Gao Z."/>
            <person name="Pan H."/>
            <person name="Jian J."/>
            <person name="Tian Y."/>
            <person name="Yue Z."/>
            <person name="Xu Y."/>
        </authorList>
    </citation>
    <scope>NUCLEOTIDE SEQUENCE [LARGE SCALE GENOMIC DNA]</scope>
    <source>
        <strain evidence="4">cv. Dabenzi</strain>
    </source>
</reference>
<evidence type="ECO:0000313" key="5">
    <source>
        <dbReference type="Proteomes" id="UP000233551"/>
    </source>
</evidence>
<keyword evidence="5" id="KW-1185">Reference proteome</keyword>
<dbReference type="AlphaFoldDB" id="A0A218WEQ1"/>
<accession>A0A218WEQ1</accession>
<comment type="caution">
    <text evidence="2">The sequence shown here is derived from an EMBL/GenBank/DDBJ whole genome shotgun (WGS) entry which is preliminary data.</text>
</comment>
<proteinExistence type="predicted"/>
<dbReference type="Proteomes" id="UP000233551">
    <property type="component" value="Unassembled WGS sequence"/>
</dbReference>
<evidence type="ECO:0000313" key="2">
    <source>
        <dbReference type="EMBL" id="OWM71324.1"/>
    </source>
</evidence>
<protein>
    <submittedName>
        <fullName evidence="2">Uncharacterized protein</fullName>
    </submittedName>
</protein>
<reference evidence="3 5" key="3">
    <citation type="submission" date="2017-11" db="EMBL/GenBank/DDBJ databases">
        <title>De-novo sequencing of pomegranate (Punica granatum L.) genome.</title>
        <authorList>
            <person name="Akparov Z."/>
            <person name="Amiraslanov A."/>
            <person name="Hajiyeva S."/>
            <person name="Abbasov M."/>
            <person name="Kaur K."/>
            <person name="Hamwieh A."/>
            <person name="Solovyev V."/>
            <person name="Salamov A."/>
            <person name="Braich B."/>
            <person name="Kosarev P."/>
            <person name="Mahmoud A."/>
            <person name="Hajiyev E."/>
            <person name="Babayeva S."/>
            <person name="Izzatullayeva V."/>
            <person name="Mammadov A."/>
            <person name="Mammadov A."/>
            <person name="Sharifova S."/>
            <person name="Ojaghi J."/>
            <person name="Eynullazada K."/>
            <person name="Bayramov B."/>
            <person name="Abdulazimova A."/>
            <person name="Shahmuradov I."/>
        </authorList>
    </citation>
    <scope>NUCLEOTIDE SEQUENCE [LARGE SCALE GENOMIC DNA]</scope>
    <source>
        <strain evidence="3">AG2017</strain>
        <strain evidence="5">cv. AG2017</strain>
        <tissue evidence="3">Leaf</tissue>
    </source>
</reference>
<dbReference type="EMBL" id="MTKT01004486">
    <property type="protein sequence ID" value="OWM71324.1"/>
    <property type="molecule type" value="Genomic_DNA"/>
</dbReference>
<reference evidence="2" key="2">
    <citation type="submission" date="2017-06" db="EMBL/GenBank/DDBJ databases">
        <title>The pomegranate genome and the genomics of punicalagin biosynthesis.</title>
        <authorList>
            <person name="Xu C."/>
        </authorList>
    </citation>
    <scope>NUCLEOTIDE SEQUENCE [LARGE SCALE GENOMIC DNA]</scope>
    <source>
        <tissue evidence="2">Fresh leaf</tissue>
    </source>
</reference>